<accession>A0ABZ0HUE5</accession>
<dbReference type="PANTHER" id="PTHR35567">
    <property type="entry name" value="MALATE DEHYDROGENASE (AFU_ORTHOLOGUE AFUA_2G13800)"/>
    <property type="match status" value="1"/>
</dbReference>
<feature type="signal peptide" evidence="1">
    <location>
        <begin position="1"/>
        <end position="19"/>
    </location>
</feature>
<keyword evidence="1" id="KW-0732">Signal</keyword>
<name>A0ABZ0HUE5_9HYPH</name>
<dbReference type="RefSeq" id="WP_407340409.1">
    <property type="nucleotide sequence ID" value="NZ_CP136862.1"/>
</dbReference>
<protein>
    <submittedName>
        <fullName evidence="2">DUF3455 domain-containing protein</fullName>
    </submittedName>
</protein>
<gene>
    <name evidence="2" type="ORF">RZS28_05935</name>
</gene>
<dbReference type="InterPro" id="IPR021851">
    <property type="entry name" value="DUF3455"/>
</dbReference>
<proteinExistence type="predicted"/>
<dbReference type="EMBL" id="CP136862">
    <property type="protein sequence ID" value="WOJ90823.1"/>
    <property type="molecule type" value="Genomic_DNA"/>
</dbReference>
<keyword evidence="3" id="KW-1185">Reference proteome</keyword>
<evidence type="ECO:0000313" key="3">
    <source>
        <dbReference type="Proteomes" id="UP001626536"/>
    </source>
</evidence>
<evidence type="ECO:0000256" key="1">
    <source>
        <dbReference type="SAM" id="SignalP"/>
    </source>
</evidence>
<dbReference type="Pfam" id="PF11937">
    <property type="entry name" value="DUF3455"/>
    <property type="match status" value="1"/>
</dbReference>
<dbReference type="PROSITE" id="PS51257">
    <property type="entry name" value="PROKAR_LIPOPROTEIN"/>
    <property type="match status" value="1"/>
</dbReference>
<dbReference type="Proteomes" id="UP001626536">
    <property type="component" value="Chromosome"/>
</dbReference>
<organism evidence="2 3">
    <name type="scientific">Methylocapsa polymorpha</name>
    <dbReference type="NCBI Taxonomy" id="3080828"/>
    <lineage>
        <taxon>Bacteria</taxon>
        <taxon>Pseudomonadati</taxon>
        <taxon>Pseudomonadota</taxon>
        <taxon>Alphaproteobacteria</taxon>
        <taxon>Hyphomicrobiales</taxon>
        <taxon>Beijerinckiaceae</taxon>
        <taxon>Methylocapsa</taxon>
    </lineage>
</organism>
<feature type="chain" id="PRO_5047471063" evidence="1">
    <location>
        <begin position="20"/>
        <end position="164"/>
    </location>
</feature>
<evidence type="ECO:0000313" key="2">
    <source>
        <dbReference type="EMBL" id="WOJ90823.1"/>
    </source>
</evidence>
<reference evidence="2 3" key="1">
    <citation type="submission" date="2023-10" db="EMBL/GenBank/DDBJ databases">
        <title>Novel methanotroph of the genus Methylocapsa from a subarctic wetland.</title>
        <authorList>
            <person name="Belova S.E."/>
            <person name="Oshkin I.Y."/>
            <person name="Miroshnikov K."/>
            <person name="Dedysh S.N."/>
        </authorList>
    </citation>
    <scope>NUCLEOTIDE SEQUENCE [LARGE SCALE GENOMIC DNA]</scope>
    <source>
        <strain evidence="2 3">RX1</strain>
    </source>
</reference>
<dbReference type="PANTHER" id="PTHR35567:SF1">
    <property type="entry name" value="CONSERVED FUNGAL PROTEIN (AFU_ORTHOLOGUE AFUA_1G14230)"/>
    <property type="match status" value="1"/>
</dbReference>
<sequence length="164" mass="17619">MKRFGIAVALSSLACVALAQEKPLAPPEGAKPLFELAARGVQVYVCEEKDKTYAWVFQEPAATLFDAEGQEVGTHSKGPKWTLSDGSSVTGELVSKQASPQQGAVPWLLLDVKSHEGAGRLADAAYILRVNTRGGAEPDDGCEESQKGETVRIRYSASYKFFGK</sequence>